<organism evidence="5 6">
    <name type="scientific">Gracilimonas sediminicola</name>
    <dbReference type="NCBI Taxonomy" id="2952158"/>
    <lineage>
        <taxon>Bacteria</taxon>
        <taxon>Pseudomonadati</taxon>
        <taxon>Balneolota</taxon>
        <taxon>Balneolia</taxon>
        <taxon>Balneolales</taxon>
        <taxon>Balneolaceae</taxon>
        <taxon>Gracilimonas</taxon>
    </lineage>
</organism>
<evidence type="ECO:0000256" key="1">
    <source>
        <dbReference type="PIRSR" id="PIRSR634015-1"/>
    </source>
</evidence>
<reference evidence="5" key="1">
    <citation type="submission" date="2022-06" db="EMBL/GenBank/DDBJ databases">
        <title>Gracilimonas sp. CAU 1638 isolated from sea sediment.</title>
        <authorList>
            <person name="Kim W."/>
        </authorList>
    </citation>
    <scope>NUCLEOTIDE SEQUENCE</scope>
    <source>
        <strain evidence="5">CAU 1638</strain>
    </source>
</reference>
<dbReference type="CDD" id="cd09604">
    <property type="entry name" value="M1_APN_like"/>
    <property type="match status" value="1"/>
</dbReference>
<accession>A0A9X2L2E6</accession>
<keyword evidence="3" id="KW-0732">Signal</keyword>
<feature type="chain" id="PRO_5040806644" evidence="3">
    <location>
        <begin position="21"/>
        <end position="627"/>
    </location>
</feature>
<dbReference type="InterPro" id="IPR027268">
    <property type="entry name" value="Peptidase_M4/M1_CTD_sf"/>
</dbReference>
<comment type="caution">
    <text evidence="5">The sequence shown here is derived from an EMBL/GenBank/DDBJ whole genome shotgun (WGS) entry which is preliminary data.</text>
</comment>
<dbReference type="GO" id="GO:0008270">
    <property type="term" value="F:zinc ion binding"/>
    <property type="evidence" value="ECO:0007669"/>
    <property type="project" value="InterPro"/>
</dbReference>
<keyword evidence="2" id="KW-0862">Zinc</keyword>
<feature type="binding site" evidence="2">
    <location>
        <position position="387"/>
    </location>
    <ligand>
        <name>Zn(2+)</name>
        <dbReference type="ChEBI" id="CHEBI:29105"/>
        <note>catalytic</note>
    </ligand>
</feature>
<proteinExistence type="predicted"/>
<protein>
    <submittedName>
        <fullName evidence="5">M1 family metallopeptidase</fullName>
    </submittedName>
</protein>
<dbReference type="InterPro" id="IPR034015">
    <property type="entry name" value="M1_LTA4H"/>
</dbReference>
<dbReference type="Proteomes" id="UP001139125">
    <property type="component" value="Unassembled WGS sequence"/>
</dbReference>
<evidence type="ECO:0000313" key="6">
    <source>
        <dbReference type="Proteomes" id="UP001139125"/>
    </source>
</evidence>
<feature type="active site" description="Proton donor" evidence="1">
    <location>
        <position position="447"/>
    </location>
</feature>
<evidence type="ECO:0000256" key="3">
    <source>
        <dbReference type="SAM" id="SignalP"/>
    </source>
</evidence>
<feature type="signal peptide" evidence="3">
    <location>
        <begin position="1"/>
        <end position="20"/>
    </location>
</feature>
<gene>
    <name evidence="5" type="ORF">NM125_05845</name>
</gene>
<feature type="binding site" evidence="2">
    <location>
        <position position="364"/>
    </location>
    <ligand>
        <name>Zn(2+)</name>
        <dbReference type="ChEBI" id="CHEBI:29105"/>
        <note>catalytic</note>
    </ligand>
</feature>
<dbReference type="AlphaFoldDB" id="A0A9X2L2E6"/>
<dbReference type="PANTHER" id="PTHR45726:SF3">
    <property type="entry name" value="LEUKOTRIENE A-4 HYDROLASE"/>
    <property type="match status" value="1"/>
</dbReference>
<feature type="domain" description="Peptidase M1 membrane alanine aminopeptidase" evidence="4">
    <location>
        <begin position="357"/>
        <end position="501"/>
    </location>
</feature>
<evidence type="ECO:0000259" key="4">
    <source>
        <dbReference type="Pfam" id="PF01433"/>
    </source>
</evidence>
<name>A0A9X2L2E6_9BACT</name>
<dbReference type="Gene3D" id="1.10.390.10">
    <property type="entry name" value="Neutral Protease Domain 2"/>
    <property type="match status" value="1"/>
</dbReference>
<dbReference type="PANTHER" id="PTHR45726">
    <property type="entry name" value="LEUKOTRIENE A-4 HYDROLASE"/>
    <property type="match status" value="1"/>
</dbReference>
<feature type="active site" description="Proton acceptor" evidence="1">
    <location>
        <position position="365"/>
    </location>
</feature>
<keyword evidence="6" id="KW-1185">Reference proteome</keyword>
<dbReference type="SUPFAM" id="SSF55486">
    <property type="entry name" value="Metalloproteases ('zincins'), catalytic domain"/>
    <property type="match status" value="1"/>
</dbReference>
<evidence type="ECO:0000313" key="5">
    <source>
        <dbReference type="EMBL" id="MCP9291098.1"/>
    </source>
</evidence>
<comment type="cofactor">
    <cofactor evidence="2">
        <name>Zn(2+)</name>
        <dbReference type="ChEBI" id="CHEBI:29105"/>
    </cofactor>
    <text evidence="2">Binds 1 zinc ion per subunit.</text>
</comment>
<evidence type="ECO:0000256" key="2">
    <source>
        <dbReference type="PIRSR" id="PIRSR634015-3"/>
    </source>
</evidence>
<keyword evidence="2" id="KW-0479">Metal-binding</keyword>
<dbReference type="RefSeq" id="WP_255133730.1">
    <property type="nucleotide sequence ID" value="NZ_JANDBC010000001.1"/>
</dbReference>
<feature type="binding site" evidence="2">
    <location>
        <position position="368"/>
    </location>
    <ligand>
        <name>Zn(2+)</name>
        <dbReference type="ChEBI" id="CHEBI:29105"/>
        <note>catalytic</note>
    </ligand>
</feature>
<dbReference type="GO" id="GO:0008237">
    <property type="term" value="F:metallopeptidase activity"/>
    <property type="evidence" value="ECO:0007669"/>
    <property type="project" value="InterPro"/>
</dbReference>
<dbReference type="InterPro" id="IPR014782">
    <property type="entry name" value="Peptidase_M1_dom"/>
</dbReference>
<dbReference type="EMBL" id="JANDBC010000001">
    <property type="protein sequence ID" value="MCP9291098.1"/>
    <property type="molecule type" value="Genomic_DNA"/>
</dbReference>
<dbReference type="Pfam" id="PF01433">
    <property type="entry name" value="Peptidase_M1"/>
    <property type="match status" value="1"/>
</dbReference>
<sequence length="627" mass="72124">MKQLTSFFLVTLLAFSTLNAQHRTYWQQHVDYTMEIDVDAESHQYSGKQTLVYTNNSPDVLDRVYYHLYFNAFQPGSMMDVRSRTIEDPDRRVGDRIAGLSEDQIGYQRVNSLTQDGKPVEYETDGTILVVELNKPIQPGASTTFKMEWDAQVPLQIRRSGWNNAEGVEFSMSQWYPKLAEYDFQGWHPNPYVGREFHGVFGDFDVKISIDKDYVLGGTGVLQNPNEIGYGYEEEGAEVNRPRGDKMTWHFKAENVIDFFWGADPDFKHVTAQVPNGPKLHFLYQQPAVVEGASDEQNAQYTQNWEQLVDYTVRAVQYANENFGEYPYPQYTNLQGGDGGMEYPMGTLITGGRSLGSLVGVMVHEMYHSWFQNVLATNESLLEWMDEGFTSYASAETMDHLFNQNADFPYAGSYRGYYSLVESGLEEPMTTHADHYETNFAYGRAAYSKGAVFLGQMEYIIGKEDFRNGMLNYHKEWKMKHPTALDFLSIMEKESGMILDWYYEYFVQTTKTIDYGITSVIGNENRTSVKIERIDLMPMPLDVVVEYEDGSRELFYIPLRVMRGEKPNEMDMKRTVLKDWPWVEPSYTMTINEAASSIKTITIDPSQRLADINRENNSFDVSAMLND</sequence>